<dbReference type="EMBL" id="KZ679130">
    <property type="protein sequence ID" value="PTB77179.1"/>
    <property type="molecule type" value="Genomic_DNA"/>
</dbReference>
<dbReference type="PANTHER" id="PTHR12390:SF0">
    <property type="entry name" value="UROPORPHYRINOGEN-III SYNTHASE"/>
    <property type="match status" value="1"/>
</dbReference>
<gene>
    <name evidence="2" type="ORF">M440DRAFT_1469233</name>
</gene>
<dbReference type="InterPro" id="IPR003754">
    <property type="entry name" value="4pyrrol_synth_uPrphyn_synth"/>
</dbReference>
<name>A0A2T4C6I2_TRILO</name>
<feature type="domain" description="Tetrapyrrole biosynthesis uroporphyrinogen III synthase" evidence="1">
    <location>
        <begin position="36"/>
        <end position="319"/>
    </location>
</feature>
<dbReference type="GO" id="GO:0006780">
    <property type="term" value="P:uroporphyrinogen III biosynthetic process"/>
    <property type="evidence" value="ECO:0007669"/>
    <property type="project" value="InterPro"/>
</dbReference>
<proteinExistence type="predicted"/>
<dbReference type="GO" id="GO:0005829">
    <property type="term" value="C:cytosol"/>
    <property type="evidence" value="ECO:0007669"/>
    <property type="project" value="TreeGrafter"/>
</dbReference>
<dbReference type="OrthoDB" id="5595751at2759"/>
<dbReference type="Proteomes" id="UP000240760">
    <property type="component" value="Unassembled WGS sequence"/>
</dbReference>
<evidence type="ECO:0000313" key="3">
    <source>
        <dbReference type="Proteomes" id="UP000240760"/>
    </source>
</evidence>
<reference evidence="2 3" key="1">
    <citation type="submission" date="2016-07" db="EMBL/GenBank/DDBJ databases">
        <title>Multiple horizontal gene transfer events from other fungi enriched the ability of initially mycotrophic Trichoderma (Ascomycota) to feed on dead plant biomass.</title>
        <authorList>
            <consortium name="DOE Joint Genome Institute"/>
            <person name="Aerts A."/>
            <person name="Atanasova L."/>
            <person name="Chenthamara K."/>
            <person name="Zhang J."/>
            <person name="Grujic M."/>
            <person name="Henrissat B."/>
            <person name="Kuo A."/>
            <person name="Salamov A."/>
            <person name="Lipzen A."/>
            <person name="Labutti K."/>
            <person name="Barry K."/>
            <person name="Miao Y."/>
            <person name="Rahimi M.J."/>
            <person name="Shen Q."/>
            <person name="Grigoriev I.V."/>
            <person name="Kubicek C.P."/>
            <person name="Druzhinina I.S."/>
        </authorList>
    </citation>
    <scope>NUCLEOTIDE SEQUENCE [LARGE SCALE GENOMIC DNA]</scope>
    <source>
        <strain evidence="2 3">ATCC 18648</strain>
    </source>
</reference>
<dbReference type="PANTHER" id="PTHR12390">
    <property type="entry name" value="UROPORPHYRINOGEN III SYNTHASE"/>
    <property type="match status" value="1"/>
</dbReference>
<evidence type="ECO:0000259" key="1">
    <source>
        <dbReference type="Pfam" id="PF02602"/>
    </source>
</evidence>
<dbReference type="InterPro" id="IPR036108">
    <property type="entry name" value="4pyrrol_syn_uPrphyn_synt_sf"/>
</dbReference>
<dbReference type="SUPFAM" id="SSF69618">
    <property type="entry name" value="HemD-like"/>
    <property type="match status" value="1"/>
</dbReference>
<dbReference type="GO" id="GO:0006782">
    <property type="term" value="P:protoporphyrinogen IX biosynthetic process"/>
    <property type="evidence" value="ECO:0007669"/>
    <property type="project" value="UniProtKB-UniPathway"/>
</dbReference>
<dbReference type="Pfam" id="PF02602">
    <property type="entry name" value="HEM4"/>
    <property type="match status" value="1"/>
</dbReference>
<dbReference type="STRING" id="983965.A0A2T4C6I2"/>
<sequence>MSSPDPPIPVLLLKTKSSPSDAYEDLFSSQTNNPSFTSAFVPVLQHKFEEKGVSRLRDLLRRKRIGTSPDSDFGGVIFTSQRAVEAFSHVVREDEAAKDPSWPHLQDIPIYSVGPATTRALSAVRQDPPLQIFGSHTGNGDALAQFILDHYAQWYSNANANKQQQQDDNSNNNNNASSRLLPPLLFLVGEQRRDIIPRTLTDPSLPPHRRIPVTEEVVYGTGEMPSFPTDFSSVLDGARRSSCSERWVVVFSPTGCDSMLRGLGLLDPETGRFAPDRRRRDEDGTFVATIGPTTRKHLVDKFGFEPDVCAETPTPEGVLEGILVFRKEQRLEKTT</sequence>
<dbReference type="CDD" id="cd06578">
    <property type="entry name" value="HemD"/>
    <property type="match status" value="1"/>
</dbReference>
<organism evidence="2 3">
    <name type="scientific">Trichoderma longibrachiatum ATCC 18648</name>
    <dbReference type="NCBI Taxonomy" id="983965"/>
    <lineage>
        <taxon>Eukaryota</taxon>
        <taxon>Fungi</taxon>
        <taxon>Dikarya</taxon>
        <taxon>Ascomycota</taxon>
        <taxon>Pezizomycotina</taxon>
        <taxon>Sordariomycetes</taxon>
        <taxon>Hypocreomycetidae</taxon>
        <taxon>Hypocreales</taxon>
        <taxon>Hypocreaceae</taxon>
        <taxon>Trichoderma</taxon>
    </lineage>
</organism>
<dbReference type="InterPro" id="IPR039793">
    <property type="entry name" value="UROS/Hem4"/>
</dbReference>
<dbReference type="Gene3D" id="3.40.50.10090">
    <property type="match status" value="2"/>
</dbReference>
<dbReference type="GO" id="GO:0004852">
    <property type="term" value="F:uroporphyrinogen-III synthase activity"/>
    <property type="evidence" value="ECO:0007669"/>
    <property type="project" value="InterPro"/>
</dbReference>
<dbReference type="UniPathway" id="UPA00251">
    <property type="reaction ID" value="UER00320"/>
</dbReference>
<dbReference type="AlphaFoldDB" id="A0A2T4C6I2"/>
<accession>A0A2T4C6I2</accession>
<evidence type="ECO:0000313" key="2">
    <source>
        <dbReference type="EMBL" id="PTB77179.1"/>
    </source>
</evidence>
<keyword evidence="3" id="KW-1185">Reference proteome</keyword>
<protein>
    <submittedName>
        <fullName evidence="2">Uroporphyrinogen-III synthase HemD</fullName>
    </submittedName>
</protein>
<dbReference type="FunFam" id="3.40.50.10090:FF:000011">
    <property type="entry name" value="Uroporphyrinogen-III synthase (UroS), putative"/>
    <property type="match status" value="1"/>
</dbReference>